<evidence type="ECO:0000313" key="2">
    <source>
        <dbReference type="EMBL" id="MDG3007104.1"/>
    </source>
</evidence>
<evidence type="ECO:0000313" key="3">
    <source>
        <dbReference type="Proteomes" id="UP001216907"/>
    </source>
</evidence>
<dbReference type="Proteomes" id="UP001216907">
    <property type="component" value="Unassembled WGS sequence"/>
</dbReference>
<name>A0ABT6FHT0_9BACT</name>
<dbReference type="EMBL" id="JARRAG010000002">
    <property type="protein sequence ID" value="MDG3007104.1"/>
    <property type="molecule type" value="Genomic_DNA"/>
</dbReference>
<proteinExistence type="predicted"/>
<accession>A0ABT6FHT0</accession>
<gene>
    <name evidence="2" type="ORF">PZE19_25345</name>
</gene>
<keyword evidence="3" id="KW-1185">Reference proteome</keyword>
<reference evidence="2 3" key="1">
    <citation type="submission" date="2023-03" db="EMBL/GenBank/DDBJ databases">
        <title>Paludisphaera mucosa sp. nov. a novel planctomycete from northern fen.</title>
        <authorList>
            <person name="Ivanova A."/>
        </authorList>
    </citation>
    <scope>NUCLEOTIDE SEQUENCE [LARGE SCALE GENOMIC DNA]</scope>
    <source>
        <strain evidence="2 3">Pla2</strain>
    </source>
</reference>
<keyword evidence="1" id="KW-0812">Transmembrane</keyword>
<dbReference type="RefSeq" id="WP_277863393.1">
    <property type="nucleotide sequence ID" value="NZ_JARRAG010000002.1"/>
</dbReference>
<dbReference type="PANTHER" id="PTHR41260:SF1">
    <property type="entry name" value="PROTEIN ECSC"/>
    <property type="match status" value="1"/>
</dbReference>
<dbReference type="PANTHER" id="PTHR41260">
    <property type="entry name" value="PROTEIN ECSC"/>
    <property type="match status" value="1"/>
</dbReference>
<comment type="caution">
    <text evidence="2">The sequence shown here is derived from an EMBL/GenBank/DDBJ whole genome shotgun (WGS) entry which is preliminary data.</text>
</comment>
<protein>
    <submittedName>
        <fullName evidence="2">EcsC family protein</fullName>
    </submittedName>
</protein>
<evidence type="ECO:0000256" key="1">
    <source>
        <dbReference type="SAM" id="Phobius"/>
    </source>
</evidence>
<keyword evidence="1" id="KW-1133">Transmembrane helix</keyword>
<sequence length="342" mass="36390">MGLTAYERRQVGAIAAWKGETQGWGARAVARVRRPLARLGESLIPDAALRKVLDGLDAALEAEPRVAAFLAESGVESLEALKLGPLERCDRLADRVGVRAERLAMGMGAVAGAGGLITELAGLPLLLAAALRAIHRTGLCYGYNLDGPADRSYLLGVLELSTVDDPDVRVRIRERLARLARGRERPGDPPVGLDGLEGCVAGDLALEAVPFVGDPVAIVLDYMMMRRVDRTARMVFRERWLRDAGRIEGEIAPAPPHPRDDALRAFGDLAGQAAYVTGFGLAFGVVLPLAAARRASRRLPDPVVRGAREGALAASRAADDLRAGWSDAREILWAPGPEPAAG</sequence>
<feature type="transmembrane region" description="Helical" evidence="1">
    <location>
        <begin position="273"/>
        <end position="292"/>
    </location>
</feature>
<dbReference type="Pfam" id="PF12787">
    <property type="entry name" value="EcsC"/>
    <property type="match status" value="1"/>
</dbReference>
<keyword evidence="1" id="KW-0472">Membrane</keyword>
<dbReference type="InterPro" id="IPR024787">
    <property type="entry name" value="EcsC"/>
</dbReference>
<organism evidence="2 3">
    <name type="scientific">Paludisphaera mucosa</name>
    <dbReference type="NCBI Taxonomy" id="3030827"/>
    <lineage>
        <taxon>Bacteria</taxon>
        <taxon>Pseudomonadati</taxon>
        <taxon>Planctomycetota</taxon>
        <taxon>Planctomycetia</taxon>
        <taxon>Isosphaerales</taxon>
        <taxon>Isosphaeraceae</taxon>
        <taxon>Paludisphaera</taxon>
    </lineage>
</organism>